<comment type="caution">
    <text evidence="17">The sequence shown here is derived from an EMBL/GenBank/DDBJ whole genome shotgun (WGS) entry which is preliminary data.</text>
</comment>
<feature type="binding site" evidence="15">
    <location>
        <position position="314"/>
    </location>
    <ligand>
        <name>NAD(+)</name>
        <dbReference type="ChEBI" id="CHEBI:57540"/>
    </ligand>
</feature>
<feature type="binding site" evidence="15">
    <location>
        <position position="426"/>
    </location>
    <ligand>
        <name>Zn(2+)</name>
        <dbReference type="ChEBI" id="CHEBI:29105"/>
    </ligand>
</feature>
<proteinExistence type="inferred from homology"/>
<keyword evidence="9 15" id="KW-0460">Magnesium</keyword>
<dbReference type="AlphaFoldDB" id="A0A2J9PN16"/>
<feature type="binding site" evidence="15">
    <location>
        <begin position="87"/>
        <end position="88"/>
    </location>
    <ligand>
        <name>NAD(+)</name>
        <dbReference type="ChEBI" id="CHEBI:57540"/>
    </ligand>
</feature>
<keyword evidence="5 15" id="KW-0235">DNA replication</keyword>
<dbReference type="NCBIfam" id="TIGR00575">
    <property type="entry name" value="dnlj"/>
    <property type="match status" value="1"/>
</dbReference>
<feature type="binding site" evidence="15">
    <location>
        <position position="431"/>
    </location>
    <ligand>
        <name>Zn(2+)</name>
        <dbReference type="ChEBI" id="CHEBI:29105"/>
    </ligand>
</feature>
<dbReference type="InterPro" id="IPR004150">
    <property type="entry name" value="NAD_DNA_ligase_OB"/>
</dbReference>
<dbReference type="GO" id="GO:0046872">
    <property type="term" value="F:metal ion binding"/>
    <property type="evidence" value="ECO:0007669"/>
    <property type="project" value="UniProtKB-KW"/>
</dbReference>
<dbReference type="InterPro" id="IPR013840">
    <property type="entry name" value="DNAligase_N"/>
</dbReference>
<dbReference type="PIRSF" id="PIRSF001604">
    <property type="entry name" value="LigA"/>
    <property type="match status" value="1"/>
</dbReference>
<dbReference type="InterPro" id="IPR036420">
    <property type="entry name" value="BRCT_dom_sf"/>
</dbReference>
<dbReference type="InterPro" id="IPR033136">
    <property type="entry name" value="DNA_ligase_CS"/>
</dbReference>
<dbReference type="FunFam" id="2.40.50.140:FF:000012">
    <property type="entry name" value="DNA ligase"/>
    <property type="match status" value="1"/>
</dbReference>
<comment type="cofactor">
    <cofactor evidence="15">
        <name>Mg(2+)</name>
        <dbReference type="ChEBI" id="CHEBI:18420"/>
    </cofactor>
    <cofactor evidence="15">
        <name>Mn(2+)</name>
        <dbReference type="ChEBI" id="CHEBI:29035"/>
    </cofactor>
</comment>
<keyword evidence="10 15" id="KW-0520">NAD</keyword>
<dbReference type="FunFam" id="3.30.470.30:FF:000001">
    <property type="entry name" value="DNA ligase"/>
    <property type="match status" value="1"/>
</dbReference>
<organism evidence="17 18">
    <name type="scientific">Aerococcus viridans</name>
    <dbReference type="NCBI Taxonomy" id="1377"/>
    <lineage>
        <taxon>Bacteria</taxon>
        <taxon>Bacillati</taxon>
        <taxon>Bacillota</taxon>
        <taxon>Bacilli</taxon>
        <taxon>Lactobacillales</taxon>
        <taxon>Aerococcaceae</taxon>
        <taxon>Aerococcus</taxon>
    </lineage>
</organism>
<comment type="similarity">
    <text evidence="14 15">Belongs to the NAD-dependent DNA ligase family. LigA subfamily.</text>
</comment>
<keyword evidence="11 15" id="KW-0234">DNA repair</keyword>
<dbReference type="GO" id="GO:0003911">
    <property type="term" value="F:DNA ligase (NAD+) activity"/>
    <property type="evidence" value="ECO:0007669"/>
    <property type="project" value="UniProtKB-UniRule"/>
</dbReference>
<keyword evidence="8 15" id="KW-0862">Zinc</keyword>
<evidence type="ECO:0000256" key="9">
    <source>
        <dbReference type="ARBA" id="ARBA00022842"/>
    </source>
</evidence>
<dbReference type="GO" id="GO:0006281">
    <property type="term" value="P:DNA repair"/>
    <property type="evidence" value="ECO:0007669"/>
    <property type="project" value="UniProtKB-KW"/>
</dbReference>
<dbReference type="Pfam" id="PF01653">
    <property type="entry name" value="DNA_ligase_aden"/>
    <property type="match status" value="1"/>
</dbReference>
<evidence type="ECO:0000256" key="8">
    <source>
        <dbReference type="ARBA" id="ARBA00022833"/>
    </source>
</evidence>
<dbReference type="FunFam" id="1.10.150.20:FF:000007">
    <property type="entry name" value="DNA ligase"/>
    <property type="match status" value="1"/>
</dbReference>
<evidence type="ECO:0000256" key="3">
    <source>
        <dbReference type="ARBA" id="ARBA00013308"/>
    </source>
</evidence>
<evidence type="ECO:0000313" key="18">
    <source>
        <dbReference type="Proteomes" id="UP000192813"/>
    </source>
</evidence>
<dbReference type="InterPro" id="IPR012340">
    <property type="entry name" value="NA-bd_OB-fold"/>
</dbReference>
<dbReference type="Pfam" id="PF03119">
    <property type="entry name" value="DNA_ligase_ZBD"/>
    <property type="match status" value="1"/>
</dbReference>
<dbReference type="Pfam" id="PF14520">
    <property type="entry name" value="HHH_5"/>
    <property type="match status" value="1"/>
</dbReference>
<dbReference type="GO" id="GO:0006260">
    <property type="term" value="P:DNA replication"/>
    <property type="evidence" value="ECO:0007669"/>
    <property type="project" value="UniProtKB-KW"/>
</dbReference>
<feature type="binding site" evidence="15">
    <location>
        <position position="411"/>
    </location>
    <ligand>
        <name>Zn(2+)</name>
        <dbReference type="ChEBI" id="CHEBI:29105"/>
    </ligand>
</feature>
<keyword evidence="4 15" id="KW-0436">Ligase</keyword>
<dbReference type="RefSeq" id="WP_102950021.1">
    <property type="nucleotide sequence ID" value="NZ_JALXKY010000004.1"/>
</dbReference>
<dbReference type="SMART" id="SM00532">
    <property type="entry name" value="LIGANc"/>
    <property type="match status" value="1"/>
</dbReference>
<dbReference type="Gene3D" id="6.20.10.30">
    <property type="match status" value="1"/>
</dbReference>
<gene>
    <name evidence="15 17" type="primary">ligA</name>
    <name evidence="17" type="ORF">A6J77_005400</name>
</gene>
<dbReference type="HAMAP" id="MF_01588">
    <property type="entry name" value="DNA_ligase_A"/>
    <property type="match status" value="1"/>
</dbReference>
<keyword evidence="6 15" id="KW-0479">Metal-binding</keyword>
<keyword evidence="12 15" id="KW-0464">Manganese</keyword>
<dbReference type="GO" id="GO:0003677">
    <property type="term" value="F:DNA binding"/>
    <property type="evidence" value="ECO:0007669"/>
    <property type="project" value="InterPro"/>
</dbReference>
<name>A0A2J9PN16_9LACT</name>
<dbReference type="SUPFAM" id="SSF56091">
    <property type="entry name" value="DNA ligase/mRNA capping enzyme, catalytic domain"/>
    <property type="match status" value="1"/>
</dbReference>
<dbReference type="FunFam" id="1.10.150.20:FF:000006">
    <property type="entry name" value="DNA ligase"/>
    <property type="match status" value="1"/>
</dbReference>
<feature type="binding site" evidence="15">
    <location>
        <position position="140"/>
    </location>
    <ligand>
        <name>NAD(+)</name>
        <dbReference type="ChEBI" id="CHEBI:57540"/>
    </ligand>
</feature>
<accession>A0A2J9PN16</accession>
<dbReference type="Pfam" id="PF12826">
    <property type="entry name" value="HHH_2"/>
    <property type="match status" value="1"/>
</dbReference>
<feature type="binding site" evidence="15">
    <location>
        <position position="408"/>
    </location>
    <ligand>
        <name>Zn(2+)</name>
        <dbReference type="ChEBI" id="CHEBI:29105"/>
    </ligand>
</feature>
<keyword evidence="7 15" id="KW-0227">DNA damage</keyword>
<evidence type="ECO:0000313" key="17">
    <source>
        <dbReference type="EMBL" id="PNL91686.1"/>
    </source>
</evidence>
<dbReference type="EC" id="6.5.1.2" evidence="2 15"/>
<dbReference type="InterPro" id="IPR010994">
    <property type="entry name" value="RuvA_2-like"/>
</dbReference>
<dbReference type="GO" id="GO:0005829">
    <property type="term" value="C:cytosol"/>
    <property type="evidence" value="ECO:0007669"/>
    <property type="project" value="TreeGrafter"/>
</dbReference>
<evidence type="ECO:0000256" key="4">
    <source>
        <dbReference type="ARBA" id="ARBA00022598"/>
    </source>
</evidence>
<dbReference type="SMART" id="SM00278">
    <property type="entry name" value="HhH1"/>
    <property type="match status" value="3"/>
</dbReference>
<dbReference type="Pfam" id="PF03120">
    <property type="entry name" value="OB_DNA_ligase"/>
    <property type="match status" value="1"/>
</dbReference>
<dbReference type="InterPro" id="IPR041663">
    <property type="entry name" value="DisA/LigA_HHH"/>
</dbReference>
<dbReference type="InterPro" id="IPR001679">
    <property type="entry name" value="DNA_ligase"/>
</dbReference>
<sequence length="670" mass="74314">MTKDDQQSIDVARIEALTHQLNDYAYQYYALDNPSISDTEYDKLYRELQDLEEKYPTFIQAESPTQRVGDVVSEAFTKVTHSQPMMSLGNAFNFEEVAKFVADAKKTVGDQVRFVCELKIDGLSVAIQYENGRYVRAATRGDGVVGEDITNNVRTIKSVPMKLREEIDIEVRGEIYMPKASFLALNEKREEAGLPTFANPRNSAAGSIRQLDSKVTAGRNLNIFLYSGVFSDQLPIRSQQDLFKYFPEYGLRVNPLTRVCENVEEIQAYIEEMTAKRHELSYGIDGIVIKVDDFADQETLGYTVKAPKWAIAYKFQAEEVETTIRDIEWTVGRTGVVTPTAIMDPVLLDGSTVQRASLHNMDLIEAKDIRLNDTVIIHKAGDIIPEVVTVVLDKRPDDSIAYPKPTTCPVCHSDLIHLENEVALRCVNPACPAQAKEKLYHFVSRNAMNITGVGPSVLEQMYDKADVHSPADLYQVKKDQLMALDKIGDKASDKIIQAIEDSKENSLERLLFGLGIRHVGAKAARQIAEVYPSMQEIMAKDIADFTNIEGIGETIADSIVAFFATDGAQETIDSLMENGVNMVYKGPVKAEVEAINSFWAGKTVVLTGKLSQYTRPEAKKAIENLGGNVTGSVSKKTDILVAGEDAGSKLTKAESLGITIFSEQDMVDKL</sequence>
<dbReference type="EMBL" id="NBTM02000001">
    <property type="protein sequence ID" value="PNL91686.1"/>
    <property type="molecule type" value="Genomic_DNA"/>
</dbReference>
<evidence type="ECO:0000256" key="1">
    <source>
        <dbReference type="ARBA" id="ARBA00004067"/>
    </source>
</evidence>
<protein>
    <recommendedName>
        <fullName evidence="3 15">DNA ligase</fullName>
        <ecNumber evidence="2 15">6.5.1.2</ecNumber>
    </recommendedName>
    <alternativeName>
        <fullName evidence="15">Polydeoxyribonucleotide synthase [NAD(+)]</fullName>
    </alternativeName>
</protein>
<dbReference type="Gene3D" id="1.10.287.610">
    <property type="entry name" value="Helix hairpin bin"/>
    <property type="match status" value="1"/>
</dbReference>
<feature type="binding site" evidence="15">
    <location>
        <position position="174"/>
    </location>
    <ligand>
        <name>NAD(+)</name>
        <dbReference type="ChEBI" id="CHEBI:57540"/>
    </ligand>
</feature>
<feature type="domain" description="BRCT" evidence="16">
    <location>
        <begin position="594"/>
        <end position="670"/>
    </location>
</feature>
<dbReference type="Gene3D" id="3.40.50.10190">
    <property type="entry name" value="BRCT domain"/>
    <property type="match status" value="1"/>
</dbReference>
<evidence type="ECO:0000256" key="15">
    <source>
        <dbReference type="HAMAP-Rule" id="MF_01588"/>
    </source>
</evidence>
<dbReference type="InterPro" id="IPR013839">
    <property type="entry name" value="DNAligase_adenylation"/>
</dbReference>
<dbReference type="SUPFAM" id="SSF50249">
    <property type="entry name" value="Nucleic acid-binding proteins"/>
    <property type="match status" value="1"/>
</dbReference>
<reference evidence="18" key="1">
    <citation type="submission" date="2017-12" db="EMBL/GenBank/DDBJ databases">
        <title>FDA dAtabase for Regulatory Grade micrObial Sequences (FDA-ARGOS): Supporting development and validation of Infectious Disease Dx tests.</title>
        <authorList>
            <person name="Hoffmann M."/>
            <person name="Allard M."/>
            <person name="Evans P."/>
            <person name="Brown E."/>
            <person name="Tallon L."/>
            <person name="Sadzewicz L."/>
            <person name="Sengamalay N."/>
            <person name="Ott S."/>
            <person name="Godinez A."/>
            <person name="Nagaraj S."/>
            <person name="Vavikolanu K."/>
            <person name="Aluvathingal J."/>
            <person name="Nadendla S."/>
            <person name="Sichtig H."/>
        </authorList>
    </citation>
    <scope>NUCLEOTIDE SEQUENCE [LARGE SCALE GENOMIC DNA]</scope>
    <source>
        <strain evidence="18">FDAARGOS_249</strain>
    </source>
</reference>
<dbReference type="Gene3D" id="1.10.150.20">
    <property type="entry name" value="5' to 3' exonuclease, C-terminal subdomain"/>
    <property type="match status" value="2"/>
</dbReference>
<dbReference type="CDD" id="cd00114">
    <property type="entry name" value="LIGANc"/>
    <property type="match status" value="1"/>
</dbReference>
<dbReference type="InterPro" id="IPR004149">
    <property type="entry name" value="Znf_DNAligase_C4"/>
</dbReference>
<evidence type="ECO:0000256" key="10">
    <source>
        <dbReference type="ARBA" id="ARBA00023027"/>
    </source>
</evidence>
<dbReference type="SUPFAM" id="SSF47781">
    <property type="entry name" value="RuvA domain 2-like"/>
    <property type="match status" value="1"/>
</dbReference>
<feature type="active site" description="N6-AMP-lysine intermediate" evidence="15">
    <location>
        <position position="119"/>
    </location>
</feature>
<comment type="catalytic activity">
    <reaction evidence="13 15">
        <text>NAD(+) + (deoxyribonucleotide)n-3'-hydroxyl + 5'-phospho-(deoxyribonucleotide)m = (deoxyribonucleotide)n+m + AMP + beta-nicotinamide D-nucleotide.</text>
        <dbReference type="EC" id="6.5.1.2"/>
    </reaction>
</comment>
<dbReference type="PANTHER" id="PTHR23389">
    <property type="entry name" value="CHROMOSOME TRANSMISSION FIDELITY FACTOR 18"/>
    <property type="match status" value="1"/>
</dbReference>
<feature type="binding site" evidence="15">
    <location>
        <position position="117"/>
    </location>
    <ligand>
        <name>NAD(+)</name>
        <dbReference type="ChEBI" id="CHEBI:57540"/>
    </ligand>
</feature>
<feature type="binding site" evidence="15">
    <location>
        <begin position="38"/>
        <end position="42"/>
    </location>
    <ligand>
        <name>NAD(+)</name>
        <dbReference type="ChEBI" id="CHEBI:57540"/>
    </ligand>
</feature>
<dbReference type="Proteomes" id="UP000192813">
    <property type="component" value="Unassembled WGS sequence"/>
</dbReference>
<evidence type="ECO:0000256" key="2">
    <source>
        <dbReference type="ARBA" id="ARBA00012722"/>
    </source>
</evidence>
<dbReference type="PROSITE" id="PS50172">
    <property type="entry name" value="BRCT"/>
    <property type="match status" value="1"/>
</dbReference>
<dbReference type="PANTHER" id="PTHR23389:SF9">
    <property type="entry name" value="DNA LIGASE"/>
    <property type="match status" value="1"/>
</dbReference>
<dbReference type="Pfam" id="PF00533">
    <property type="entry name" value="BRCT"/>
    <property type="match status" value="1"/>
</dbReference>
<evidence type="ECO:0000256" key="11">
    <source>
        <dbReference type="ARBA" id="ARBA00023204"/>
    </source>
</evidence>
<evidence type="ECO:0000256" key="7">
    <source>
        <dbReference type="ARBA" id="ARBA00022763"/>
    </source>
</evidence>
<dbReference type="PROSITE" id="PS01056">
    <property type="entry name" value="DNA_LIGASE_N2"/>
    <property type="match status" value="1"/>
</dbReference>
<evidence type="ECO:0000256" key="14">
    <source>
        <dbReference type="ARBA" id="ARBA00060881"/>
    </source>
</evidence>
<evidence type="ECO:0000256" key="6">
    <source>
        <dbReference type="ARBA" id="ARBA00022723"/>
    </source>
</evidence>
<evidence type="ECO:0000256" key="5">
    <source>
        <dbReference type="ARBA" id="ARBA00022705"/>
    </source>
</evidence>
<comment type="function">
    <text evidence="1 15">DNA ligase that catalyzes the formation of phosphodiester linkages between 5'-phosphoryl and 3'-hydroxyl groups in double-stranded DNA using NAD as a coenzyme and as the energy source for the reaction. It is essential for DNA replication and repair of damaged DNA.</text>
</comment>
<dbReference type="Gene3D" id="3.30.470.30">
    <property type="entry name" value="DNA ligase/mRNA capping enzyme"/>
    <property type="match status" value="1"/>
</dbReference>
<dbReference type="InterPro" id="IPR003583">
    <property type="entry name" value="Hlx-hairpin-Hlx_DNA-bd_motif"/>
</dbReference>
<dbReference type="InterPro" id="IPR001357">
    <property type="entry name" value="BRCT_dom"/>
</dbReference>
<feature type="binding site" evidence="15">
    <location>
        <position position="290"/>
    </location>
    <ligand>
        <name>NAD(+)</name>
        <dbReference type="ChEBI" id="CHEBI:57540"/>
    </ligand>
</feature>
<dbReference type="NCBIfam" id="NF005932">
    <property type="entry name" value="PRK07956.1"/>
    <property type="match status" value="1"/>
</dbReference>
<evidence type="ECO:0000256" key="13">
    <source>
        <dbReference type="ARBA" id="ARBA00034005"/>
    </source>
</evidence>
<dbReference type="Gene3D" id="2.40.50.140">
    <property type="entry name" value="Nucleic acid-binding proteins"/>
    <property type="match status" value="1"/>
</dbReference>
<evidence type="ECO:0000259" key="16">
    <source>
        <dbReference type="PROSITE" id="PS50172"/>
    </source>
</evidence>
<dbReference type="SUPFAM" id="SSF52113">
    <property type="entry name" value="BRCT domain"/>
    <property type="match status" value="1"/>
</dbReference>
<dbReference type="SMART" id="SM00292">
    <property type="entry name" value="BRCT"/>
    <property type="match status" value="1"/>
</dbReference>
<dbReference type="CDD" id="cd17748">
    <property type="entry name" value="BRCT_DNA_ligase_like"/>
    <property type="match status" value="1"/>
</dbReference>
<evidence type="ECO:0000256" key="12">
    <source>
        <dbReference type="ARBA" id="ARBA00023211"/>
    </source>
</evidence>